<evidence type="ECO:0008006" key="4">
    <source>
        <dbReference type="Google" id="ProtNLM"/>
    </source>
</evidence>
<dbReference type="AlphaFoldDB" id="A0A0C3C6S2"/>
<organism evidence="2 3">
    <name type="scientific">Hebeloma cylindrosporum</name>
    <dbReference type="NCBI Taxonomy" id="76867"/>
    <lineage>
        <taxon>Eukaryota</taxon>
        <taxon>Fungi</taxon>
        <taxon>Dikarya</taxon>
        <taxon>Basidiomycota</taxon>
        <taxon>Agaricomycotina</taxon>
        <taxon>Agaricomycetes</taxon>
        <taxon>Agaricomycetidae</taxon>
        <taxon>Agaricales</taxon>
        <taxon>Agaricineae</taxon>
        <taxon>Hymenogastraceae</taxon>
        <taxon>Hebeloma</taxon>
    </lineage>
</organism>
<proteinExistence type="predicted"/>
<feature type="region of interest" description="Disordered" evidence="1">
    <location>
        <begin position="1"/>
        <end position="21"/>
    </location>
</feature>
<dbReference type="Proteomes" id="UP000053424">
    <property type="component" value="Unassembled WGS sequence"/>
</dbReference>
<dbReference type="HOGENOM" id="CLU_492612_0_0_1"/>
<dbReference type="OrthoDB" id="5569250at2759"/>
<name>A0A0C3C6S2_HEBCY</name>
<feature type="region of interest" description="Disordered" evidence="1">
    <location>
        <begin position="35"/>
        <end position="66"/>
    </location>
</feature>
<keyword evidence="3" id="KW-1185">Reference proteome</keyword>
<feature type="compositionally biased region" description="Low complexity" evidence="1">
    <location>
        <begin position="370"/>
        <end position="390"/>
    </location>
</feature>
<reference evidence="2 3" key="1">
    <citation type="submission" date="2014-04" db="EMBL/GenBank/DDBJ databases">
        <authorList>
            <consortium name="DOE Joint Genome Institute"/>
            <person name="Kuo A."/>
            <person name="Gay G."/>
            <person name="Dore J."/>
            <person name="Kohler A."/>
            <person name="Nagy L.G."/>
            <person name="Floudas D."/>
            <person name="Copeland A."/>
            <person name="Barry K.W."/>
            <person name="Cichocki N."/>
            <person name="Veneault-Fourrey C."/>
            <person name="LaButti K."/>
            <person name="Lindquist E.A."/>
            <person name="Lipzen A."/>
            <person name="Lundell T."/>
            <person name="Morin E."/>
            <person name="Murat C."/>
            <person name="Sun H."/>
            <person name="Tunlid A."/>
            <person name="Henrissat B."/>
            <person name="Grigoriev I.V."/>
            <person name="Hibbett D.S."/>
            <person name="Martin F."/>
            <person name="Nordberg H.P."/>
            <person name="Cantor M.N."/>
            <person name="Hua S.X."/>
        </authorList>
    </citation>
    <scope>NUCLEOTIDE SEQUENCE [LARGE SCALE GENOMIC DNA]</scope>
    <source>
        <strain evidence="3">h7</strain>
    </source>
</reference>
<evidence type="ECO:0000313" key="2">
    <source>
        <dbReference type="EMBL" id="KIM44575.1"/>
    </source>
</evidence>
<accession>A0A0C3C6S2</accession>
<reference evidence="3" key="2">
    <citation type="submission" date="2015-01" db="EMBL/GenBank/DDBJ databases">
        <title>Evolutionary Origins and Diversification of the Mycorrhizal Mutualists.</title>
        <authorList>
            <consortium name="DOE Joint Genome Institute"/>
            <consortium name="Mycorrhizal Genomics Consortium"/>
            <person name="Kohler A."/>
            <person name="Kuo A."/>
            <person name="Nagy L.G."/>
            <person name="Floudas D."/>
            <person name="Copeland A."/>
            <person name="Barry K.W."/>
            <person name="Cichocki N."/>
            <person name="Veneault-Fourrey C."/>
            <person name="LaButti K."/>
            <person name="Lindquist E.A."/>
            <person name="Lipzen A."/>
            <person name="Lundell T."/>
            <person name="Morin E."/>
            <person name="Murat C."/>
            <person name="Riley R."/>
            <person name="Ohm R."/>
            <person name="Sun H."/>
            <person name="Tunlid A."/>
            <person name="Henrissat B."/>
            <person name="Grigoriev I.V."/>
            <person name="Hibbett D.S."/>
            <person name="Martin F."/>
        </authorList>
    </citation>
    <scope>NUCLEOTIDE SEQUENCE [LARGE SCALE GENOMIC DNA]</scope>
    <source>
        <strain evidence="3">h7</strain>
    </source>
</reference>
<protein>
    <recommendedName>
        <fullName evidence="4">Fungal-type protein kinase domain-containing protein</fullName>
    </recommendedName>
</protein>
<sequence length="674" mass="76954">MAVSVVDPGKPRNQSANADFHTRRDALYRKLELGTGTESPTPAMLAFSDSTQSAPHTEPLVDGVKGTPKNIERIQEGLKNREHCSFITMLKALMLRQAMMNERWKVFEPTAEDWMAVDKNFRKFLDGAIQFLNGPDGQALRAPLTTYCSRARENSRYLPFVAALSEMLLCARNSKLRDDKMRDLHIIFLINDPSVIASRHLVRMRRKAASMSPLAHRHLRLLRSPGSNRKEPKSIPPAKKSKPGPVLAPLVRKIPKDVQCAYYGLERLRHSPVMTHSMTVLLCDEQLTLYWYDSQGCIEADKINIITDLPLLIVMIVIFEDFPLGMWGETPIDIWAKDDHQGKVNYKRQGPEVGSFQLRGRRTFTADATKVTQPATVPTTATASISAPSAHLDQPAQPSSSREKDSESDQKKELEGIRTAYERAKLYLGTEARSVTEHLPVILNFEELSYTSTKLIRGLVKSSTTDGFRVQLWMLSRKLQPIYALKPSDFWTAFWHILRCHALLWRIWDRAQRCQSYKPHNLAPETRTPRPTKSFSWVLVWVSWWVRDGQELSERPKFLEEWLSSNNDEEPRLCKLGFTAKTWVTENYQRYIRNLQYTQIPSDKKTDTEHLRALVTMCRKRPLCAVPISTDWIEVLETLKYPSSSPPCLHLASDPGMAEAQLPFEHSCDGLTDT</sequence>
<gene>
    <name evidence="2" type="ORF">M413DRAFT_25045</name>
</gene>
<evidence type="ECO:0000313" key="3">
    <source>
        <dbReference type="Proteomes" id="UP000053424"/>
    </source>
</evidence>
<feature type="region of interest" description="Disordered" evidence="1">
    <location>
        <begin position="223"/>
        <end position="244"/>
    </location>
</feature>
<feature type="region of interest" description="Disordered" evidence="1">
    <location>
        <begin position="370"/>
        <end position="414"/>
    </location>
</feature>
<dbReference type="EMBL" id="KN831773">
    <property type="protein sequence ID" value="KIM44575.1"/>
    <property type="molecule type" value="Genomic_DNA"/>
</dbReference>
<feature type="compositionally biased region" description="Basic and acidic residues" evidence="1">
    <location>
        <begin position="401"/>
        <end position="414"/>
    </location>
</feature>
<evidence type="ECO:0000256" key="1">
    <source>
        <dbReference type="SAM" id="MobiDB-lite"/>
    </source>
</evidence>